<feature type="compositionally biased region" description="Polar residues" evidence="1">
    <location>
        <begin position="15"/>
        <end position="27"/>
    </location>
</feature>
<protein>
    <submittedName>
        <fullName evidence="2">Uncharacterized protein</fullName>
    </submittedName>
</protein>
<accession>J3EY70</accession>
<evidence type="ECO:0000313" key="2">
    <source>
        <dbReference type="EMBL" id="EJN60212.1"/>
    </source>
</evidence>
<dbReference type="Proteomes" id="UP000007813">
    <property type="component" value="Unassembled WGS sequence"/>
</dbReference>
<comment type="caution">
    <text evidence="2">The sequence shown here is derived from an EMBL/GenBank/DDBJ whole genome shotgun (WGS) entry which is preliminary data.</text>
</comment>
<feature type="region of interest" description="Disordered" evidence="1">
    <location>
        <begin position="1"/>
        <end position="39"/>
    </location>
</feature>
<dbReference type="AlphaFoldDB" id="J3EY70"/>
<dbReference type="EMBL" id="ALJD01000003">
    <property type="protein sequence ID" value="EJN60212.1"/>
    <property type="molecule type" value="Genomic_DNA"/>
</dbReference>
<evidence type="ECO:0000313" key="3">
    <source>
        <dbReference type="Proteomes" id="UP000007813"/>
    </source>
</evidence>
<evidence type="ECO:0000256" key="1">
    <source>
        <dbReference type="SAM" id="MobiDB-lite"/>
    </source>
</evidence>
<name>J3EY70_9EURY</name>
<sequence length="39" mass="4344">MKRLTRSVVRDGKAVSSSRESKALSNDNEPRDPRARGLC</sequence>
<feature type="compositionally biased region" description="Basic and acidic residues" evidence="1">
    <location>
        <begin position="28"/>
        <end position="39"/>
    </location>
</feature>
<proteinExistence type="predicted"/>
<organism evidence="2 3">
    <name type="scientific">Halogranum salarium B-1</name>
    <dbReference type="NCBI Taxonomy" id="1210908"/>
    <lineage>
        <taxon>Archaea</taxon>
        <taxon>Methanobacteriati</taxon>
        <taxon>Methanobacteriota</taxon>
        <taxon>Stenosarchaea group</taxon>
        <taxon>Halobacteria</taxon>
        <taxon>Halobacteriales</taxon>
        <taxon>Haloferacaceae</taxon>
    </lineage>
</organism>
<reference evidence="2 3" key="1">
    <citation type="journal article" date="2012" name="J. Bacteriol.">
        <title>Draft Genome Sequence of the Extremely Halophilic Archaeon Halogranum salarium B-1T.</title>
        <authorList>
            <person name="Kim K.K."/>
            <person name="Lee K.C."/>
            <person name="Lee J.S."/>
        </authorList>
    </citation>
    <scope>NUCLEOTIDE SEQUENCE [LARGE SCALE GENOMIC DNA]</scope>
    <source>
        <strain evidence="2 3">B-1</strain>
    </source>
</reference>
<gene>
    <name evidence="2" type="ORF">HSB1_08150</name>
</gene>